<dbReference type="EMBL" id="JAWZYT010005183">
    <property type="protein sequence ID" value="KAK4291346.1"/>
    <property type="molecule type" value="Genomic_DNA"/>
</dbReference>
<sequence>MTVTGATDARPRAGSGRRSRQSRQWLPGWLTGSARVAVVGKGSVSQRPTSFLSLHTARRAFLLLHRYNKE</sequence>
<evidence type="ECO:0000256" key="1">
    <source>
        <dbReference type="SAM" id="MobiDB-lite"/>
    </source>
</evidence>
<feature type="region of interest" description="Disordered" evidence="1">
    <location>
        <begin position="1"/>
        <end position="24"/>
    </location>
</feature>
<organism evidence="2 3">
    <name type="scientific">Petrolisthes manimaculis</name>
    <dbReference type="NCBI Taxonomy" id="1843537"/>
    <lineage>
        <taxon>Eukaryota</taxon>
        <taxon>Metazoa</taxon>
        <taxon>Ecdysozoa</taxon>
        <taxon>Arthropoda</taxon>
        <taxon>Crustacea</taxon>
        <taxon>Multicrustacea</taxon>
        <taxon>Malacostraca</taxon>
        <taxon>Eumalacostraca</taxon>
        <taxon>Eucarida</taxon>
        <taxon>Decapoda</taxon>
        <taxon>Pleocyemata</taxon>
        <taxon>Anomura</taxon>
        <taxon>Galatheoidea</taxon>
        <taxon>Porcellanidae</taxon>
        <taxon>Petrolisthes</taxon>
    </lineage>
</organism>
<accession>A0AAE1NM67</accession>
<dbReference type="AlphaFoldDB" id="A0AAE1NM67"/>
<gene>
    <name evidence="2" type="ORF">Pmani_035823</name>
</gene>
<comment type="caution">
    <text evidence="2">The sequence shown here is derived from an EMBL/GenBank/DDBJ whole genome shotgun (WGS) entry which is preliminary data.</text>
</comment>
<evidence type="ECO:0000313" key="3">
    <source>
        <dbReference type="Proteomes" id="UP001292094"/>
    </source>
</evidence>
<dbReference type="Proteomes" id="UP001292094">
    <property type="component" value="Unassembled WGS sequence"/>
</dbReference>
<reference evidence="2" key="1">
    <citation type="submission" date="2023-11" db="EMBL/GenBank/DDBJ databases">
        <title>Genome assemblies of two species of porcelain crab, Petrolisthes cinctipes and Petrolisthes manimaculis (Anomura: Porcellanidae).</title>
        <authorList>
            <person name="Angst P."/>
        </authorList>
    </citation>
    <scope>NUCLEOTIDE SEQUENCE</scope>
    <source>
        <strain evidence="2">PB745_02</strain>
        <tissue evidence="2">Gill</tissue>
    </source>
</reference>
<name>A0AAE1NM67_9EUCA</name>
<keyword evidence="3" id="KW-1185">Reference proteome</keyword>
<proteinExistence type="predicted"/>
<evidence type="ECO:0000313" key="2">
    <source>
        <dbReference type="EMBL" id="KAK4291346.1"/>
    </source>
</evidence>
<protein>
    <submittedName>
        <fullName evidence="2">Uncharacterized protein</fullName>
    </submittedName>
</protein>